<dbReference type="PANTHER" id="PTHR36707">
    <property type="entry name" value="T20M3.17 PROTEIN"/>
    <property type="match status" value="1"/>
</dbReference>
<feature type="compositionally biased region" description="Basic and acidic residues" evidence="1">
    <location>
        <begin position="90"/>
        <end position="105"/>
    </location>
</feature>
<dbReference type="Proteomes" id="UP001153076">
    <property type="component" value="Unassembled WGS sequence"/>
</dbReference>
<evidence type="ECO:0000313" key="2">
    <source>
        <dbReference type="EMBL" id="KAJ8445739.1"/>
    </source>
</evidence>
<evidence type="ECO:0000256" key="1">
    <source>
        <dbReference type="SAM" id="MobiDB-lite"/>
    </source>
</evidence>
<name>A0A9Q1QL37_9CARY</name>
<gene>
    <name evidence="2" type="ORF">Cgig2_026066</name>
</gene>
<comment type="caution">
    <text evidence="2">The sequence shown here is derived from an EMBL/GenBank/DDBJ whole genome shotgun (WGS) entry which is preliminary data.</text>
</comment>
<dbReference type="PANTHER" id="PTHR36707:SF1">
    <property type="entry name" value="T20M3.17 PROTEIN"/>
    <property type="match status" value="1"/>
</dbReference>
<dbReference type="OrthoDB" id="773993at2759"/>
<accession>A0A9Q1QL37</accession>
<feature type="compositionally biased region" description="Polar residues" evidence="1">
    <location>
        <begin position="1"/>
        <end position="11"/>
    </location>
</feature>
<proteinExistence type="predicted"/>
<dbReference type="AlphaFoldDB" id="A0A9Q1QL37"/>
<feature type="compositionally biased region" description="Low complexity" evidence="1">
    <location>
        <begin position="79"/>
        <end position="89"/>
    </location>
</feature>
<dbReference type="EMBL" id="JAKOGI010000072">
    <property type="protein sequence ID" value="KAJ8445739.1"/>
    <property type="molecule type" value="Genomic_DNA"/>
</dbReference>
<evidence type="ECO:0000313" key="3">
    <source>
        <dbReference type="Proteomes" id="UP001153076"/>
    </source>
</evidence>
<protein>
    <submittedName>
        <fullName evidence="2">Uncharacterized protein</fullName>
    </submittedName>
</protein>
<feature type="region of interest" description="Disordered" evidence="1">
    <location>
        <begin position="1"/>
        <end position="113"/>
    </location>
</feature>
<organism evidence="2 3">
    <name type="scientific">Carnegiea gigantea</name>
    <dbReference type="NCBI Taxonomy" id="171969"/>
    <lineage>
        <taxon>Eukaryota</taxon>
        <taxon>Viridiplantae</taxon>
        <taxon>Streptophyta</taxon>
        <taxon>Embryophyta</taxon>
        <taxon>Tracheophyta</taxon>
        <taxon>Spermatophyta</taxon>
        <taxon>Magnoliopsida</taxon>
        <taxon>eudicotyledons</taxon>
        <taxon>Gunneridae</taxon>
        <taxon>Pentapetalae</taxon>
        <taxon>Caryophyllales</taxon>
        <taxon>Cactineae</taxon>
        <taxon>Cactaceae</taxon>
        <taxon>Cactoideae</taxon>
        <taxon>Echinocereeae</taxon>
        <taxon>Carnegiea</taxon>
    </lineage>
</organism>
<keyword evidence="3" id="KW-1185">Reference proteome</keyword>
<sequence length="648" mass="72315">MEYSFSCSSSPRKGRQHPSCQKDNNGLLKEKLLRKASSFSSPSPSRKEEGKAKKKEKKQSGSCQKESHEVHKGKLTRRSSLLSSSSSCSIKKERLVSKEKGDENQKNSSFQSRIRELGPMCKRPKESLAEVPVKIQVEDDVDLCLDKQIKEGGKDNPDDCLWLSSGSMNPQEFGLFMSALDPSLDEWVISFLPKSSPKIPVSFDGLNATSTEDQAVIKEEEVANDVEESSSSFWNMERTGVWVSLINLNGEDSKWISEVDLSKEMESNFPSPNHEINWDSYSSDVGFTSSAKSTQETSHSEWSSDLVSDSTDWELDSDDPIFWPFGMDVNWDDQGWDSFSASPRKGVSKINFESIKDGSVPLGSVKLRLHARKPNSNEALKRRIFFVSGLSASKIIEFKKGRGSRYSKISKRGARFKKRVPPILENILEEGKSPKETPKKAKLSSSDVLSETTDNWDDVMDTDGPLFWPSDQKCAWDSTWDCFTVSPRKGSKPAGSPKCGFSVSNSVRLRFRPKKKTQKTSDLCASKSFKFKSQARKSKVTDACAGGKSSSGVMVILPSSVATRLNKTAEFKLGSRKKRIRAMPLRSAEELMRLVSAMGKNHKFSNAELTSEDLPIETMVGLDEFDGHEGVDPEFEGENFSLEECMKE</sequence>
<reference evidence="2" key="1">
    <citation type="submission" date="2022-04" db="EMBL/GenBank/DDBJ databases">
        <title>Carnegiea gigantea Genome sequencing and assembly v2.</title>
        <authorList>
            <person name="Copetti D."/>
            <person name="Sanderson M.J."/>
            <person name="Burquez A."/>
            <person name="Wojciechowski M.F."/>
        </authorList>
    </citation>
    <scope>NUCLEOTIDE SEQUENCE</scope>
    <source>
        <strain evidence="2">SGP5-SGP5p</strain>
        <tissue evidence="2">Aerial part</tissue>
    </source>
</reference>